<proteinExistence type="predicted"/>
<name>A0AC34QMT6_9BILA</name>
<evidence type="ECO:0000313" key="1">
    <source>
        <dbReference type="Proteomes" id="UP000887576"/>
    </source>
</evidence>
<dbReference type="Proteomes" id="UP000887576">
    <property type="component" value="Unplaced"/>
</dbReference>
<sequence>MLYSYHLKPTLTQVTVMVPKGGNEFPPLTVCGFSPIIEHKMKPWNMSKSVLTYLLETYEIDFAEKNSQHEKEFLVYKAEYEKRENKSFNIKEFFNKTGPECADLVKACYWRGDLVEDCCSWSKPTMTDHGKCIHFHNSQKRRQSYSGFHHGFEVVMDSNAQIASELPLDPFAGIGAKVYVHEGGEVPQIKSSGISVPPGMRLYVGLDVQKVSLLPKTNWGRCQPDWDPKIHGHQYLNRSYSAAHCELNCKLNLMMENCGCVPLSLAVNVPLTVCVDHSALNCSKQQSLNLTVCNCSVECSKTEYSTLVSYSNLRFTKEEKSGIRDLNYAKENFVGIVVYMKDIIYEHHEQQRQVQTADLLSNIAGSMGLFLGMSTITLLEIFIYLFKSIWGTVNTERQKQFVKSVFQQEEEQKNNLIDVNGSVDEYANSETDEIPKDSEAEELSVFRKPSEAARLSVVSQARRPSYGQLPGLERPGRRVSYQALAIDFPRPSEAGNRLSAAFPNQDRRLSNTELFRAARRPSANFLNPTTLSIRRGSAVPNSQEIHVQVFRRPSFNAAFQPDLGARRKSTYNTSLI</sequence>
<dbReference type="WBParaSite" id="JU765_v2.g17667.t1">
    <property type="protein sequence ID" value="JU765_v2.g17667.t1"/>
    <property type="gene ID" value="JU765_v2.g17667"/>
</dbReference>
<organism evidence="1 2">
    <name type="scientific">Panagrolaimus sp. JU765</name>
    <dbReference type="NCBI Taxonomy" id="591449"/>
    <lineage>
        <taxon>Eukaryota</taxon>
        <taxon>Metazoa</taxon>
        <taxon>Ecdysozoa</taxon>
        <taxon>Nematoda</taxon>
        <taxon>Chromadorea</taxon>
        <taxon>Rhabditida</taxon>
        <taxon>Tylenchina</taxon>
        <taxon>Panagrolaimomorpha</taxon>
        <taxon>Panagrolaimoidea</taxon>
        <taxon>Panagrolaimidae</taxon>
        <taxon>Panagrolaimus</taxon>
    </lineage>
</organism>
<evidence type="ECO:0000313" key="2">
    <source>
        <dbReference type="WBParaSite" id="JU765_v2.g17667.t1"/>
    </source>
</evidence>
<protein>
    <submittedName>
        <fullName evidence="2">Uncharacterized protein</fullName>
    </submittedName>
</protein>
<reference evidence="2" key="1">
    <citation type="submission" date="2022-11" db="UniProtKB">
        <authorList>
            <consortium name="WormBaseParasite"/>
        </authorList>
    </citation>
    <scope>IDENTIFICATION</scope>
</reference>
<accession>A0AC34QMT6</accession>